<dbReference type="Gene3D" id="2.40.40.10">
    <property type="entry name" value="RlpA-like domain"/>
    <property type="match status" value="2"/>
</dbReference>
<dbReference type="AlphaFoldDB" id="A0A9P5SMJ9"/>
<keyword evidence="1" id="KW-0732">Signal</keyword>
<sequence>MAPIPRIAIAAKPLSIITGALFGALSGPKSSPPSNGINATIWGTDYVGMASYLDYSHFNSPSTPSASSSASSTPTSTSPSTPSPTGSSLVYFNTKTKSYTGCDNQPFDSTDNVVLMNPLQFGDIKSDNSTCGEWVLVKNRENTEQSALAKVVGVCDECEYGSIDLSIGGLSELVPDMPFEDITFDNSAAHTIADLIDPIEPSPVASTPISPKDLVNIVWTLSDLPKVAPLQPNPTATPSTTASSTTTITTTTTTTTTTTHAPAPTPSKQQFSGRATWYSDTTGWCEQSYSQSDMIVAVNESQMGKGKEMCGKKILLTQKGSNVQVVVTVVDMCPSQYCKSGDLDLSQGAFKKFADLGKGVLELSWSWV</sequence>
<dbReference type="PANTHER" id="PTHR31836:SF28">
    <property type="entry name" value="SRCR DOMAIN-CONTAINING PROTEIN-RELATED"/>
    <property type="match status" value="1"/>
</dbReference>
<dbReference type="InterPro" id="IPR051477">
    <property type="entry name" value="Expansin_CellWall"/>
</dbReference>
<dbReference type="CDD" id="cd22191">
    <property type="entry name" value="DPBB_RlpA_EXP_N-like"/>
    <property type="match status" value="2"/>
</dbReference>
<dbReference type="Pfam" id="PF03330">
    <property type="entry name" value="DPBB_1"/>
    <property type="match status" value="1"/>
</dbReference>
<evidence type="ECO:0000313" key="4">
    <source>
        <dbReference type="EMBL" id="KAF9333355.1"/>
    </source>
</evidence>
<evidence type="ECO:0000256" key="1">
    <source>
        <dbReference type="ARBA" id="ARBA00022729"/>
    </source>
</evidence>
<dbReference type="InterPro" id="IPR009009">
    <property type="entry name" value="RlpA-like_DPBB"/>
</dbReference>
<proteinExistence type="predicted"/>
<accession>A0A9P5SMJ9</accession>
<evidence type="ECO:0000313" key="5">
    <source>
        <dbReference type="Proteomes" id="UP000696485"/>
    </source>
</evidence>
<protein>
    <recommendedName>
        <fullName evidence="3">RlpA-like protein double-psi beta-barrel domain-containing protein</fullName>
    </recommendedName>
</protein>
<feature type="domain" description="RlpA-like protein double-psi beta-barrel" evidence="3">
    <location>
        <begin position="272"/>
        <end position="362"/>
    </location>
</feature>
<dbReference type="SUPFAM" id="SSF50685">
    <property type="entry name" value="Barwin-like endoglucanases"/>
    <property type="match status" value="2"/>
</dbReference>
<evidence type="ECO:0000256" key="2">
    <source>
        <dbReference type="SAM" id="MobiDB-lite"/>
    </source>
</evidence>
<gene>
    <name evidence="4" type="ORF">BG006_003734</name>
</gene>
<feature type="region of interest" description="Disordered" evidence="2">
    <location>
        <begin position="63"/>
        <end position="88"/>
    </location>
</feature>
<dbReference type="EMBL" id="JAAAUY010000207">
    <property type="protein sequence ID" value="KAF9333355.1"/>
    <property type="molecule type" value="Genomic_DNA"/>
</dbReference>
<feature type="compositionally biased region" description="Low complexity" evidence="2">
    <location>
        <begin position="236"/>
        <end position="262"/>
    </location>
</feature>
<organism evidence="4 5">
    <name type="scientific">Podila minutissima</name>
    <dbReference type="NCBI Taxonomy" id="64525"/>
    <lineage>
        <taxon>Eukaryota</taxon>
        <taxon>Fungi</taxon>
        <taxon>Fungi incertae sedis</taxon>
        <taxon>Mucoromycota</taxon>
        <taxon>Mortierellomycotina</taxon>
        <taxon>Mortierellomycetes</taxon>
        <taxon>Mortierellales</taxon>
        <taxon>Mortierellaceae</taxon>
        <taxon>Podila</taxon>
    </lineage>
</organism>
<dbReference type="PANTHER" id="PTHR31836">
    <property type="match status" value="1"/>
</dbReference>
<dbReference type="InterPro" id="IPR036908">
    <property type="entry name" value="RlpA-like_sf"/>
</dbReference>
<feature type="region of interest" description="Disordered" evidence="2">
    <location>
        <begin position="231"/>
        <end position="272"/>
    </location>
</feature>
<dbReference type="Proteomes" id="UP000696485">
    <property type="component" value="Unassembled WGS sequence"/>
</dbReference>
<name>A0A9P5SMJ9_9FUNG</name>
<evidence type="ECO:0000259" key="3">
    <source>
        <dbReference type="Pfam" id="PF03330"/>
    </source>
</evidence>
<keyword evidence="5" id="KW-1185">Reference proteome</keyword>
<reference evidence="4" key="1">
    <citation type="journal article" date="2020" name="Fungal Divers.">
        <title>Resolving the Mortierellaceae phylogeny through synthesis of multi-gene phylogenetics and phylogenomics.</title>
        <authorList>
            <person name="Vandepol N."/>
            <person name="Liber J."/>
            <person name="Desiro A."/>
            <person name="Na H."/>
            <person name="Kennedy M."/>
            <person name="Barry K."/>
            <person name="Grigoriev I.V."/>
            <person name="Miller A.N."/>
            <person name="O'Donnell K."/>
            <person name="Stajich J.E."/>
            <person name="Bonito G."/>
        </authorList>
    </citation>
    <scope>NUCLEOTIDE SEQUENCE</scope>
    <source>
        <strain evidence="4">NVP1</strain>
    </source>
</reference>
<comment type="caution">
    <text evidence="4">The sequence shown here is derived from an EMBL/GenBank/DDBJ whole genome shotgun (WGS) entry which is preliminary data.</text>
</comment>